<feature type="binding site" evidence="14">
    <location>
        <begin position="84"/>
        <end position="85"/>
    </location>
    <ligand>
        <name>NAD(+)</name>
        <dbReference type="ChEBI" id="CHEBI:57540"/>
    </ligand>
</feature>
<dbReference type="Gene3D" id="3.40.50.10190">
    <property type="entry name" value="BRCT domain"/>
    <property type="match status" value="1"/>
</dbReference>
<sequence length="696" mass="78096">MNTKHETEKRIEKLREIINRHRYLYHVLDKPEMSDEVLDSLKKELFDLEQQFPELITPDSPTQRVGGKPLKQFNKFKHPMPMISFNDAFDFKDMEEWEARFERLVGGASKEGYYCELKIDGLAIELLYENGILKTGATRGDGITGEDVTQNLKTVEPIPLKLLETDEILNNLKKDGLERFMPRIEKALSGTIAIRGEAFITLKEFNKTNLEQKKSGLKEYANPRNLAAGSVRQLDPKITASRHLDSFAYSLVTDVGQQKHEEEHLILKALGFKINPNNKFCKDMNEVQKFRDRWEKDREKLDYEIDGVVVIVNDNETFKRLGVVGKAPRGAIAYKFSPKEAETIVENIIVQVGRTGVLTPVAVLRPVQIGGTTVSRATLHNLDEIKRLGVKKGDTVVVGRAGDVIPDIKKVINDLRTGKEKEFHMPSICPVCGETIKKVAGQVAFKCVNKNCPAIKRGAIYHFVSRKAFDIDGVGPKIIDQLMDSGLIRDASDLFSLKKDDLLNLERFADRSAQNAVEAIQSKKKVALDKFIYSLGIEHVGEETAFALAQKFSAKGGPASIRKTLESIEKATPEELSNVPDIGPVVAKSISDWFQKPYNQQLIEKFKKAGIIIQSNKQQATSNKLAGKTFVITGALETMSREEAKEKIRQLGGDISSTVFNNTDYVIAGSEPGSKYEKAKQLKVKIITEEKFLKML</sequence>
<dbReference type="Pfam" id="PF03120">
    <property type="entry name" value="OB_DNA_ligase"/>
    <property type="match status" value="1"/>
</dbReference>
<dbReference type="PANTHER" id="PTHR23389">
    <property type="entry name" value="CHROMOSOME TRANSMISSION FIDELITY FACTOR 18"/>
    <property type="match status" value="1"/>
</dbReference>
<dbReference type="Pfam" id="PF00533">
    <property type="entry name" value="BRCT"/>
    <property type="match status" value="1"/>
</dbReference>
<keyword evidence="7 14" id="KW-0227">DNA damage</keyword>
<dbReference type="HAMAP" id="MF_01588">
    <property type="entry name" value="DNA_ligase_A"/>
    <property type="match status" value="1"/>
</dbReference>
<evidence type="ECO:0000256" key="8">
    <source>
        <dbReference type="ARBA" id="ARBA00022833"/>
    </source>
</evidence>
<evidence type="ECO:0000256" key="5">
    <source>
        <dbReference type="ARBA" id="ARBA00022705"/>
    </source>
</evidence>
<dbReference type="NCBIfam" id="NF005932">
    <property type="entry name" value="PRK07956.1"/>
    <property type="match status" value="1"/>
</dbReference>
<keyword evidence="10 14" id="KW-0520">NAD</keyword>
<dbReference type="Pfam" id="PF03119">
    <property type="entry name" value="DNA_ligase_ZBD"/>
    <property type="match status" value="1"/>
</dbReference>
<evidence type="ECO:0000256" key="6">
    <source>
        <dbReference type="ARBA" id="ARBA00022723"/>
    </source>
</evidence>
<comment type="catalytic activity">
    <reaction evidence="12 14 15">
        <text>NAD(+) + (deoxyribonucleotide)n-3'-hydroxyl + 5'-phospho-(deoxyribonucleotide)m = (deoxyribonucleotide)n+m + AMP + beta-nicotinamide D-nucleotide.</text>
        <dbReference type="EC" id="6.5.1.2"/>
    </reaction>
</comment>
<dbReference type="Gene3D" id="1.10.287.610">
    <property type="entry name" value="Helix hairpin bin"/>
    <property type="match status" value="1"/>
</dbReference>
<dbReference type="GO" id="GO:0003677">
    <property type="term" value="F:DNA binding"/>
    <property type="evidence" value="ECO:0007669"/>
    <property type="project" value="InterPro"/>
</dbReference>
<dbReference type="InterPro" id="IPR013840">
    <property type="entry name" value="DNAligase_N"/>
</dbReference>
<evidence type="ECO:0000256" key="12">
    <source>
        <dbReference type="ARBA" id="ARBA00034005"/>
    </source>
</evidence>
<dbReference type="PANTHER" id="PTHR23389:SF9">
    <property type="entry name" value="DNA LIGASE"/>
    <property type="match status" value="1"/>
</dbReference>
<dbReference type="InterPro" id="IPR004149">
    <property type="entry name" value="Znf_DNAligase_C4"/>
</dbReference>
<dbReference type="GO" id="GO:0006281">
    <property type="term" value="P:DNA repair"/>
    <property type="evidence" value="ECO:0007669"/>
    <property type="project" value="UniProtKB-KW"/>
</dbReference>
<evidence type="ECO:0000313" key="18">
    <source>
        <dbReference type="Proteomes" id="UP000034430"/>
    </source>
</evidence>
<feature type="binding site" evidence="14">
    <location>
        <position position="116"/>
    </location>
    <ligand>
        <name>NAD(+)</name>
        <dbReference type="ChEBI" id="CHEBI:57540"/>
    </ligand>
</feature>
<dbReference type="EMBL" id="LBTU01000012">
    <property type="protein sequence ID" value="KKQ47278.1"/>
    <property type="molecule type" value="Genomic_DNA"/>
</dbReference>
<dbReference type="InterPro" id="IPR003583">
    <property type="entry name" value="Hlx-hairpin-Hlx_DNA-bd_motif"/>
</dbReference>
<dbReference type="Gene3D" id="2.40.50.140">
    <property type="entry name" value="Nucleic acid-binding proteins"/>
    <property type="match status" value="1"/>
</dbReference>
<dbReference type="InterPro" id="IPR013839">
    <property type="entry name" value="DNAligase_adenylation"/>
</dbReference>
<dbReference type="Gene3D" id="3.30.470.30">
    <property type="entry name" value="DNA ligase/mRNA capping enzyme"/>
    <property type="match status" value="1"/>
</dbReference>
<comment type="function">
    <text evidence="1 14">DNA ligase that catalyzes the formation of phosphodiester linkages between 5'-phosphoryl and 3'-hydroxyl groups in double-stranded DNA using NAD as a coenzyme and as the energy source for the reaction. It is essential for DNA replication and repair of damaged DNA.</text>
</comment>
<keyword evidence="11 14" id="KW-0234">DNA repair</keyword>
<dbReference type="PROSITE" id="PS01056">
    <property type="entry name" value="DNA_LIGASE_N2"/>
    <property type="match status" value="1"/>
</dbReference>
<dbReference type="FunFam" id="1.10.150.20:FF:000007">
    <property type="entry name" value="DNA ligase"/>
    <property type="match status" value="1"/>
</dbReference>
<keyword evidence="5 14" id="KW-0235">DNA replication</keyword>
<protein>
    <recommendedName>
        <fullName evidence="3 14">DNA ligase</fullName>
        <ecNumber evidence="2 14">6.5.1.2</ecNumber>
    </recommendedName>
    <alternativeName>
        <fullName evidence="14">Polydeoxyribonucleotide synthase [NAD(+)]</fullName>
    </alternativeName>
</protein>
<gene>
    <name evidence="14" type="primary">ligA</name>
    <name evidence="17" type="ORF">US65_C0012G0001</name>
</gene>
<dbReference type="InterPro" id="IPR010994">
    <property type="entry name" value="RuvA_2-like"/>
</dbReference>
<evidence type="ECO:0000256" key="14">
    <source>
        <dbReference type="HAMAP-Rule" id="MF_01588"/>
    </source>
</evidence>
<dbReference type="SUPFAM" id="SSF50249">
    <property type="entry name" value="Nucleic acid-binding proteins"/>
    <property type="match status" value="1"/>
</dbReference>
<dbReference type="InterPro" id="IPR018239">
    <property type="entry name" value="DNA_ligase_AS"/>
</dbReference>
<keyword evidence="4 14" id="KW-0436">Ligase</keyword>
<dbReference type="CDD" id="cd17748">
    <property type="entry name" value="BRCT_DNA_ligase_like"/>
    <property type="match status" value="1"/>
</dbReference>
<comment type="cofactor">
    <cofactor evidence="14">
        <name>Mg(2+)</name>
        <dbReference type="ChEBI" id="CHEBI:18420"/>
    </cofactor>
    <cofactor evidence="14">
        <name>Mn(2+)</name>
        <dbReference type="ChEBI" id="CHEBI:29035"/>
    </cofactor>
</comment>
<feature type="domain" description="BRCT" evidence="16">
    <location>
        <begin position="620"/>
        <end position="696"/>
    </location>
</feature>
<feature type="binding site" evidence="14">
    <location>
        <position position="452"/>
    </location>
    <ligand>
        <name>Zn(2+)</name>
        <dbReference type="ChEBI" id="CHEBI:29105"/>
    </ligand>
</feature>
<feature type="binding site" evidence="14">
    <location>
        <position position="335"/>
    </location>
    <ligand>
        <name>NAD(+)</name>
        <dbReference type="ChEBI" id="CHEBI:57540"/>
    </ligand>
</feature>
<evidence type="ECO:0000256" key="2">
    <source>
        <dbReference type="ARBA" id="ARBA00012722"/>
    </source>
</evidence>
<feature type="binding site" evidence="14">
    <location>
        <position position="197"/>
    </location>
    <ligand>
        <name>NAD(+)</name>
        <dbReference type="ChEBI" id="CHEBI:57540"/>
    </ligand>
</feature>
<evidence type="ECO:0000256" key="9">
    <source>
        <dbReference type="ARBA" id="ARBA00022842"/>
    </source>
</evidence>
<organism evidence="17 18">
    <name type="scientific">Candidatus Yanofskybacteria bacterium GW2011_GWC2_37_9</name>
    <dbReference type="NCBI Taxonomy" id="1619028"/>
    <lineage>
        <taxon>Bacteria</taxon>
        <taxon>Candidatus Yanofskyibacteriota</taxon>
    </lineage>
</organism>
<evidence type="ECO:0000256" key="7">
    <source>
        <dbReference type="ARBA" id="ARBA00022763"/>
    </source>
</evidence>
<dbReference type="EC" id="6.5.1.2" evidence="2 14"/>
<dbReference type="Pfam" id="PF12826">
    <property type="entry name" value="HHH_2"/>
    <property type="match status" value="1"/>
</dbReference>
<dbReference type="GO" id="GO:0006260">
    <property type="term" value="P:DNA replication"/>
    <property type="evidence" value="ECO:0007669"/>
    <property type="project" value="UniProtKB-KW"/>
</dbReference>
<feature type="binding site" evidence="14">
    <location>
        <position position="447"/>
    </location>
    <ligand>
        <name>Zn(2+)</name>
        <dbReference type="ChEBI" id="CHEBI:29105"/>
    </ligand>
</feature>
<evidence type="ECO:0000256" key="15">
    <source>
        <dbReference type="RuleBase" id="RU000618"/>
    </source>
</evidence>
<feature type="binding site" evidence="14">
    <location>
        <position position="429"/>
    </location>
    <ligand>
        <name>Zn(2+)</name>
        <dbReference type="ChEBI" id="CHEBI:29105"/>
    </ligand>
</feature>
<accession>A0A0G0HVW3</accession>
<dbReference type="GO" id="GO:0003911">
    <property type="term" value="F:DNA ligase (NAD+) activity"/>
    <property type="evidence" value="ECO:0007669"/>
    <property type="project" value="UniProtKB-UniRule"/>
</dbReference>
<dbReference type="FunFam" id="1.10.287.610:FF:000002">
    <property type="entry name" value="DNA ligase"/>
    <property type="match status" value="1"/>
</dbReference>
<evidence type="ECO:0000256" key="10">
    <source>
        <dbReference type="ARBA" id="ARBA00023027"/>
    </source>
</evidence>
<dbReference type="InterPro" id="IPR012340">
    <property type="entry name" value="NA-bd_OB-fold"/>
</dbReference>
<evidence type="ECO:0000256" key="4">
    <source>
        <dbReference type="ARBA" id="ARBA00022598"/>
    </source>
</evidence>
<dbReference type="InterPro" id="IPR004150">
    <property type="entry name" value="NAD_DNA_ligase_OB"/>
</dbReference>
<dbReference type="InterPro" id="IPR033136">
    <property type="entry name" value="DNA_ligase_CS"/>
</dbReference>
<comment type="caution">
    <text evidence="14">Lacks conserved residue(s) required for the propagation of feature annotation.</text>
</comment>
<dbReference type="GO" id="GO:0046872">
    <property type="term" value="F:metal ion binding"/>
    <property type="evidence" value="ECO:0007669"/>
    <property type="project" value="UniProtKB-KW"/>
</dbReference>
<comment type="similarity">
    <text evidence="13 14">Belongs to the NAD-dependent DNA ligase family. LigA subfamily.</text>
</comment>
<dbReference type="SMART" id="SM00292">
    <property type="entry name" value="BRCT"/>
    <property type="match status" value="1"/>
</dbReference>
<keyword evidence="14" id="KW-0464">Manganese</keyword>
<evidence type="ECO:0000256" key="1">
    <source>
        <dbReference type="ARBA" id="ARBA00004067"/>
    </source>
</evidence>
<dbReference type="Proteomes" id="UP000034430">
    <property type="component" value="Unassembled WGS sequence"/>
</dbReference>
<evidence type="ECO:0000256" key="11">
    <source>
        <dbReference type="ARBA" id="ARBA00023204"/>
    </source>
</evidence>
<evidence type="ECO:0000313" key="17">
    <source>
        <dbReference type="EMBL" id="KKQ47278.1"/>
    </source>
</evidence>
<dbReference type="SUPFAM" id="SSF52113">
    <property type="entry name" value="BRCT domain"/>
    <property type="match status" value="1"/>
</dbReference>
<dbReference type="SMART" id="SM00278">
    <property type="entry name" value="HhH1"/>
    <property type="match status" value="3"/>
</dbReference>
<dbReference type="FunFam" id="2.40.50.140:FF:000012">
    <property type="entry name" value="DNA ligase"/>
    <property type="match status" value="1"/>
</dbReference>
<dbReference type="InterPro" id="IPR001679">
    <property type="entry name" value="DNA_ligase"/>
</dbReference>
<keyword evidence="8 14" id="KW-0862">Zinc</keyword>
<dbReference type="InterPro" id="IPR041663">
    <property type="entry name" value="DisA/LigA_HHH"/>
</dbReference>
<evidence type="ECO:0000256" key="13">
    <source>
        <dbReference type="ARBA" id="ARBA00060881"/>
    </source>
</evidence>
<evidence type="ECO:0000259" key="16">
    <source>
        <dbReference type="PROSITE" id="PS50172"/>
    </source>
</evidence>
<dbReference type="PROSITE" id="PS01055">
    <property type="entry name" value="DNA_LIGASE_N1"/>
    <property type="match status" value="1"/>
</dbReference>
<proteinExistence type="inferred from homology"/>
<keyword evidence="9 14" id="KW-0460">Magnesium</keyword>
<dbReference type="NCBIfam" id="TIGR00575">
    <property type="entry name" value="dnlj"/>
    <property type="match status" value="1"/>
</dbReference>
<reference evidence="17 18" key="1">
    <citation type="journal article" date="2015" name="Nature">
        <title>rRNA introns, odd ribosomes, and small enigmatic genomes across a large radiation of phyla.</title>
        <authorList>
            <person name="Brown C.T."/>
            <person name="Hug L.A."/>
            <person name="Thomas B.C."/>
            <person name="Sharon I."/>
            <person name="Castelle C.J."/>
            <person name="Singh A."/>
            <person name="Wilkins M.J."/>
            <person name="Williams K.H."/>
            <person name="Banfield J.F."/>
        </authorList>
    </citation>
    <scope>NUCLEOTIDE SEQUENCE [LARGE SCALE GENOMIC DNA]</scope>
</reference>
<dbReference type="Pfam" id="PF14520">
    <property type="entry name" value="HHH_5"/>
    <property type="match status" value="1"/>
</dbReference>
<name>A0A0G0HVW3_9BACT</name>
<dbReference type="InterPro" id="IPR001357">
    <property type="entry name" value="BRCT_dom"/>
</dbReference>
<dbReference type="GO" id="GO:0005829">
    <property type="term" value="C:cytosol"/>
    <property type="evidence" value="ECO:0007669"/>
    <property type="project" value="TreeGrafter"/>
</dbReference>
<dbReference type="Gene3D" id="6.20.10.30">
    <property type="match status" value="1"/>
</dbReference>
<dbReference type="PATRIC" id="fig|1619028.3.peg.214"/>
<feature type="active site" description="N6-AMP-lysine intermediate" evidence="14">
    <location>
        <position position="118"/>
    </location>
</feature>
<dbReference type="CDD" id="cd00114">
    <property type="entry name" value="LIGANc"/>
    <property type="match status" value="1"/>
</dbReference>
<dbReference type="PIRSF" id="PIRSF001604">
    <property type="entry name" value="LigA"/>
    <property type="match status" value="1"/>
</dbReference>
<evidence type="ECO:0000256" key="3">
    <source>
        <dbReference type="ARBA" id="ARBA00013308"/>
    </source>
</evidence>
<feature type="binding site" evidence="14">
    <location>
        <position position="432"/>
    </location>
    <ligand>
        <name>Zn(2+)</name>
        <dbReference type="ChEBI" id="CHEBI:29105"/>
    </ligand>
</feature>
<dbReference type="Gene3D" id="1.10.150.20">
    <property type="entry name" value="5' to 3' exonuclease, C-terminal subdomain"/>
    <property type="match status" value="2"/>
</dbReference>
<feature type="binding site" evidence="14">
    <location>
        <position position="139"/>
    </location>
    <ligand>
        <name>NAD(+)</name>
        <dbReference type="ChEBI" id="CHEBI:57540"/>
    </ligand>
</feature>
<dbReference type="Pfam" id="PF01653">
    <property type="entry name" value="DNA_ligase_aden"/>
    <property type="match status" value="1"/>
</dbReference>
<dbReference type="SUPFAM" id="SSF56091">
    <property type="entry name" value="DNA ligase/mRNA capping enzyme, catalytic domain"/>
    <property type="match status" value="1"/>
</dbReference>
<dbReference type="SMART" id="SM00532">
    <property type="entry name" value="LIGANc"/>
    <property type="match status" value="1"/>
</dbReference>
<keyword evidence="6 14" id="KW-0479">Metal-binding</keyword>
<dbReference type="AlphaFoldDB" id="A0A0G0HVW3"/>
<dbReference type="SUPFAM" id="SSF47781">
    <property type="entry name" value="RuvA domain 2-like"/>
    <property type="match status" value="1"/>
</dbReference>
<comment type="caution">
    <text evidence="17">The sequence shown here is derived from an EMBL/GenBank/DDBJ whole genome shotgun (WGS) entry which is preliminary data.</text>
</comment>
<dbReference type="InterPro" id="IPR036420">
    <property type="entry name" value="BRCT_dom_sf"/>
</dbReference>
<dbReference type="PROSITE" id="PS50172">
    <property type="entry name" value="BRCT"/>
    <property type="match status" value="1"/>
</dbReference>